<dbReference type="InterPro" id="IPR013780">
    <property type="entry name" value="Glyco_hydro_b"/>
</dbReference>
<feature type="binding site" evidence="10">
    <location>
        <position position="141"/>
    </location>
    <ligand>
        <name>substrate</name>
    </ligand>
</feature>
<evidence type="ECO:0000313" key="13">
    <source>
        <dbReference type="EMBL" id="RKP45063.1"/>
    </source>
</evidence>
<evidence type="ECO:0000256" key="6">
    <source>
        <dbReference type="ARBA" id="ARBA00022833"/>
    </source>
</evidence>
<evidence type="ECO:0000259" key="12">
    <source>
        <dbReference type="Pfam" id="PF08532"/>
    </source>
</evidence>
<gene>
    <name evidence="13" type="ORF">D7S86_26750</name>
</gene>
<keyword evidence="6" id="KW-0862">Zinc</keyword>
<comment type="caution">
    <text evidence="13">The sequence shown here is derived from an EMBL/GenBank/DDBJ whole genome shotgun (WGS) entry which is preliminary data.</text>
</comment>
<evidence type="ECO:0000256" key="8">
    <source>
        <dbReference type="PIRNR" id="PIRNR001084"/>
    </source>
</evidence>
<dbReference type="InterPro" id="IPR013529">
    <property type="entry name" value="Glyco_hydro_42_N"/>
</dbReference>
<organism evidence="13 14">
    <name type="scientific">Pararobbsia silviterrae</name>
    <dbReference type="NCBI Taxonomy" id="1792498"/>
    <lineage>
        <taxon>Bacteria</taxon>
        <taxon>Pseudomonadati</taxon>
        <taxon>Pseudomonadota</taxon>
        <taxon>Betaproteobacteria</taxon>
        <taxon>Burkholderiales</taxon>
        <taxon>Burkholderiaceae</taxon>
        <taxon>Pararobbsia</taxon>
    </lineage>
</organism>
<dbReference type="GO" id="GO:0009341">
    <property type="term" value="C:beta-galactosidase complex"/>
    <property type="evidence" value="ECO:0007669"/>
    <property type="project" value="InterPro"/>
</dbReference>
<dbReference type="RefSeq" id="WP_121091199.1">
    <property type="nucleotide sequence ID" value="NZ_RBZU01000018.1"/>
</dbReference>
<dbReference type="PANTHER" id="PTHR36447:SF2">
    <property type="entry name" value="BETA-GALACTOSIDASE YESZ"/>
    <property type="match status" value="1"/>
</dbReference>
<comment type="similarity">
    <text evidence="2 8">Belongs to the glycosyl hydrolase 42 family.</text>
</comment>
<dbReference type="AlphaFoldDB" id="A0A494XC22"/>
<evidence type="ECO:0000256" key="2">
    <source>
        <dbReference type="ARBA" id="ARBA00005940"/>
    </source>
</evidence>
<dbReference type="GO" id="GO:0046872">
    <property type="term" value="F:metal ion binding"/>
    <property type="evidence" value="ECO:0007669"/>
    <property type="project" value="UniProtKB-KW"/>
</dbReference>
<dbReference type="InterPro" id="IPR013738">
    <property type="entry name" value="Beta_galactosidase_Trimer"/>
</dbReference>
<dbReference type="Pfam" id="PF08532">
    <property type="entry name" value="Glyco_hydro_42M"/>
    <property type="match status" value="1"/>
</dbReference>
<evidence type="ECO:0000256" key="7">
    <source>
        <dbReference type="ARBA" id="ARBA00023295"/>
    </source>
</evidence>
<feature type="binding site" evidence="10">
    <location>
        <position position="321"/>
    </location>
    <ligand>
        <name>substrate</name>
    </ligand>
</feature>
<dbReference type="SUPFAM" id="SSF51011">
    <property type="entry name" value="Glycosyl hydrolase domain"/>
    <property type="match status" value="1"/>
</dbReference>
<evidence type="ECO:0000256" key="3">
    <source>
        <dbReference type="ARBA" id="ARBA00012756"/>
    </source>
</evidence>
<feature type="binding site" evidence="10">
    <location>
        <position position="103"/>
    </location>
    <ligand>
        <name>substrate</name>
    </ligand>
</feature>
<dbReference type="Gene3D" id="3.20.20.80">
    <property type="entry name" value="Glycosidases"/>
    <property type="match status" value="1"/>
</dbReference>
<dbReference type="PANTHER" id="PTHR36447">
    <property type="entry name" value="BETA-GALACTOSIDASE GANA"/>
    <property type="match status" value="1"/>
</dbReference>
<dbReference type="InterPro" id="IPR003476">
    <property type="entry name" value="Glyco_hydro_42"/>
</dbReference>
<keyword evidence="5 8" id="KW-0378">Hydrolase</keyword>
<name>A0A494XC22_9BURK</name>
<dbReference type="InterPro" id="IPR017853">
    <property type="entry name" value="GH"/>
</dbReference>
<dbReference type="SUPFAM" id="SSF52317">
    <property type="entry name" value="Class I glutamine amidotransferase-like"/>
    <property type="match status" value="1"/>
</dbReference>
<proteinExistence type="inferred from homology"/>
<dbReference type="EC" id="3.2.1.23" evidence="3 8"/>
<dbReference type="OrthoDB" id="9800974at2"/>
<sequence>MRLGVCYYPEHWDEAVWADDARRMRELGIRRVRIAEFAWSRIEPSRGQYDWAWLDRAVATLADAGLEIVMCTPTATPPKWLIDAHPGILPVGPDGRTRAFGSRRHYDFSSPEYFAAAGEIARQVAQRYGRHPAVTAWQIDNEFGCHMTVVSYSAHAVARFRAWLAQRYGTIAALNAAWGTVFWSMEYRSFDEIDAPIGTVTEAHPAHRLDYRRFASDEVVRFNRMQVDTVRAHSPDRMVVHNFMQLFGEFDHYDVAADLDAATWDSYPLGGLEEAWFDAPTKARWLRTGHPDYASFNHDLYRGMSKQPFWVMEQQPGPVNWAHWNPAPLAGMVRTWSWEAFAHGAGTVSYFRWRQVPFAQEQMHAGLNTPDNRLDIGGHEARAVADEIAKLPATLEQPRSSVALVFDYTSKWLFDIHPQGLDFHYTRFAFEYYSALRSLGLDVDIVSKDAALDGYRLIVVPSLAIVDDAFVARLAKSGAQLVFGPRTGSKTDSLAIPSNLPVGPLASLLPLRVWRVESMRPNATLPVDYQGRSGTARHWREFIDPVDGAQALASYADGGAAVLRYGKGVYLASLFDDATTRAILRDAAHAAGIPTQSLDEGVRLSRRAGLTFVFNYGETTYALPPGATVVFGDAEVKPRQVTVYRAAREDAALTREAATALAS</sequence>
<evidence type="ECO:0000256" key="10">
    <source>
        <dbReference type="PIRSR" id="PIRSR001084-2"/>
    </source>
</evidence>
<dbReference type="EMBL" id="RBZU01000018">
    <property type="protein sequence ID" value="RKP45063.1"/>
    <property type="molecule type" value="Genomic_DNA"/>
</dbReference>
<accession>A0A494XC22</accession>
<feature type="domain" description="Beta-galactosidase trimerisation" evidence="12">
    <location>
        <begin position="401"/>
        <end position="593"/>
    </location>
</feature>
<evidence type="ECO:0000256" key="9">
    <source>
        <dbReference type="PIRSR" id="PIRSR001084-1"/>
    </source>
</evidence>
<keyword evidence="14" id="KW-1185">Reference proteome</keyword>
<feature type="active site" description="Nucleophile" evidence="9">
    <location>
        <position position="313"/>
    </location>
</feature>
<reference evidence="13 14" key="1">
    <citation type="submission" date="2018-10" db="EMBL/GenBank/DDBJ databases">
        <title>Robbsia sp. DHC34, isolated from soil.</title>
        <authorList>
            <person name="Gao Z.-H."/>
            <person name="Qiu L.-H."/>
        </authorList>
    </citation>
    <scope>NUCLEOTIDE SEQUENCE [LARGE SCALE GENOMIC DNA]</scope>
    <source>
        <strain evidence="13 14">DHC34</strain>
    </source>
</reference>
<dbReference type="PIRSF" id="PIRSF001084">
    <property type="entry name" value="B-galactosidase"/>
    <property type="match status" value="1"/>
</dbReference>
<dbReference type="Gene3D" id="2.60.40.1180">
    <property type="entry name" value="Golgi alpha-mannosidase II"/>
    <property type="match status" value="1"/>
</dbReference>
<dbReference type="Proteomes" id="UP000270342">
    <property type="component" value="Unassembled WGS sequence"/>
</dbReference>
<dbReference type="Gene3D" id="3.40.50.880">
    <property type="match status" value="1"/>
</dbReference>
<dbReference type="GO" id="GO:0005975">
    <property type="term" value="P:carbohydrate metabolic process"/>
    <property type="evidence" value="ECO:0007669"/>
    <property type="project" value="InterPro"/>
</dbReference>
<evidence type="ECO:0000256" key="4">
    <source>
        <dbReference type="ARBA" id="ARBA00022723"/>
    </source>
</evidence>
<keyword evidence="7 8" id="KW-0326">Glycosidase</keyword>
<feature type="domain" description="Glycoside hydrolase family 42 N-terminal" evidence="11">
    <location>
        <begin position="6"/>
        <end position="390"/>
    </location>
</feature>
<evidence type="ECO:0000259" key="11">
    <source>
        <dbReference type="Pfam" id="PF02449"/>
    </source>
</evidence>
<protein>
    <recommendedName>
        <fullName evidence="3 8">Beta-galactosidase</fullName>
        <shortName evidence="8">Beta-gal</shortName>
        <ecNumber evidence="3 8">3.2.1.23</ecNumber>
    </recommendedName>
</protein>
<evidence type="ECO:0000313" key="14">
    <source>
        <dbReference type="Proteomes" id="UP000270342"/>
    </source>
</evidence>
<dbReference type="SUPFAM" id="SSF51445">
    <property type="entry name" value="(Trans)glycosidases"/>
    <property type="match status" value="1"/>
</dbReference>
<dbReference type="CDD" id="cd03143">
    <property type="entry name" value="A4_beta-galactosidase_middle_domain"/>
    <property type="match status" value="1"/>
</dbReference>
<feature type="active site" description="Proton donor" evidence="9">
    <location>
        <position position="142"/>
    </location>
</feature>
<dbReference type="Pfam" id="PF02449">
    <property type="entry name" value="Glyco_hydro_42"/>
    <property type="match status" value="1"/>
</dbReference>
<evidence type="ECO:0000256" key="1">
    <source>
        <dbReference type="ARBA" id="ARBA00001412"/>
    </source>
</evidence>
<evidence type="ECO:0000256" key="5">
    <source>
        <dbReference type="ARBA" id="ARBA00022801"/>
    </source>
</evidence>
<dbReference type="InterPro" id="IPR029062">
    <property type="entry name" value="Class_I_gatase-like"/>
</dbReference>
<dbReference type="GO" id="GO:0004565">
    <property type="term" value="F:beta-galactosidase activity"/>
    <property type="evidence" value="ECO:0007669"/>
    <property type="project" value="UniProtKB-EC"/>
</dbReference>
<comment type="catalytic activity">
    <reaction evidence="1 8">
        <text>Hydrolysis of terminal non-reducing beta-D-galactose residues in beta-D-galactosides.</text>
        <dbReference type="EC" id="3.2.1.23"/>
    </reaction>
</comment>
<keyword evidence="4" id="KW-0479">Metal-binding</keyword>